<dbReference type="Pfam" id="PF00198">
    <property type="entry name" value="2-oxoacid_dh"/>
    <property type="match status" value="1"/>
</dbReference>
<evidence type="ECO:0000256" key="7">
    <source>
        <dbReference type="RuleBase" id="RU003423"/>
    </source>
</evidence>
<dbReference type="InterPro" id="IPR011053">
    <property type="entry name" value="Single_hybrid_motif"/>
</dbReference>
<accession>A0ABV6CX75</accession>
<dbReference type="InterPro" id="IPR036625">
    <property type="entry name" value="E3-bd_dom_sf"/>
</dbReference>
<protein>
    <recommendedName>
        <fullName evidence="7">Dihydrolipoamide acetyltransferase component of pyruvate dehydrogenase complex</fullName>
        <ecNumber evidence="7">2.3.1.-</ecNumber>
    </recommendedName>
</protein>
<evidence type="ECO:0000256" key="8">
    <source>
        <dbReference type="SAM" id="MobiDB-lite"/>
    </source>
</evidence>
<dbReference type="RefSeq" id="WP_379486626.1">
    <property type="nucleotide sequence ID" value="NZ_JBHLWK010000009.1"/>
</dbReference>
<dbReference type="InterPro" id="IPR000089">
    <property type="entry name" value="Biotin_lipoyl"/>
</dbReference>
<dbReference type="SUPFAM" id="SSF51230">
    <property type="entry name" value="Single hybrid motif"/>
    <property type="match status" value="1"/>
</dbReference>
<dbReference type="Pfam" id="PF02817">
    <property type="entry name" value="E3_binding"/>
    <property type="match status" value="1"/>
</dbReference>
<comment type="caution">
    <text evidence="11">The sequence shown here is derived from an EMBL/GenBank/DDBJ whole genome shotgun (WGS) entry which is preliminary data.</text>
</comment>
<evidence type="ECO:0000313" key="12">
    <source>
        <dbReference type="Proteomes" id="UP001589798"/>
    </source>
</evidence>
<keyword evidence="6 7" id="KW-0012">Acyltransferase</keyword>
<dbReference type="PROSITE" id="PS51826">
    <property type="entry name" value="PSBD"/>
    <property type="match status" value="1"/>
</dbReference>
<evidence type="ECO:0000256" key="3">
    <source>
        <dbReference type="ARBA" id="ARBA00011484"/>
    </source>
</evidence>
<evidence type="ECO:0000313" key="11">
    <source>
        <dbReference type="EMBL" id="MFC0203858.1"/>
    </source>
</evidence>
<dbReference type="GO" id="GO:0016746">
    <property type="term" value="F:acyltransferase activity"/>
    <property type="evidence" value="ECO:0007669"/>
    <property type="project" value="UniProtKB-KW"/>
</dbReference>
<dbReference type="EC" id="2.3.1.-" evidence="7"/>
<evidence type="ECO:0000256" key="5">
    <source>
        <dbReference type="ARBA" id="ARBA00022823"/>
    </source>
</evidence>
<feature type="domain" description="Lipoyl-binding" evidence="9">
    <location>
        <begin position="3"/>
        <end position="78"/>
    </location>
</feature>
<dbReference type="PANTHER" id="PTHR43178:SF5">
    <property type="entry name" value="LIPOAMIDE ACYLTRANSFERASE COMPONENT OF BRANCHED-CHAIN ALPHA-KETO ACID DEHYDROGENASE COMPLEX, MITOCHONDRIAL"/>
    <property type="match status" value="1"/>
</dbReference>
<dbReference type="EMBL" id="JBHLWK010000009">
    <property type="protein sequence ID" value="MFC0203858.1"/>
    <property type="molecule type" value="Genomic_DNA"/>
</dbReference>
<evidence type="ECO:0000259" key="10">
    <source>
        <dbReference type="PROSITE" id="PS51826"/>
    </source>
</evidence>
<comment type="cofactor">
    <cofactor evidence="1 7">
        <name>(R)-lipoate</name>
        <dbReference type="ChEBI" id="CHEBI:83088"/>
    </cofactor>
</comment>
<evidence type="ECO:0000256" key="2">
    <source>
        <dbReference type="ARBA" id="ARBA00007317"/>
    </source>
</evidence>
<keyword evidence="4 7" id="KW-0808">Transferase</keyword>
<dbReference type="Gene3D" id="3.30.559.10">
    <property type="entry name" value="Chloramphenicol acetyltransferase-like domain"/>
    <property type="match status" value="1"/>
</dbReference>
<dbReference type="InterPro" id="IPR003016">
    <property type="entry name" value="2-oxoA_DH_lipoyl-BS"/>
</dbReference>
<keyword evidence="5 7" id="KW-0450">Lipoyl</keyword>
<dbReference type="PANTHER" id="PTHR43178">
    <property type="entry name" value="DIHYDROLIPOAMIDE ACETYLTRANSFERASE COMPONENT OF PYRUVATE DEHYDROGENASE COMPLEX"/>
    <property type="match status" value="1"/>
</dbReference>
<reference evidence="11 12" key="1">
    <citation type="submission" date="2024-09" db="EMBL/GenBank/DDBJ databases">
        <authorList>
            <person name="Sun Q."/>
            <person name="Mori K."/>
        </authorList>
    </citation>
    <scope>NUCLEOTIDE SEQUENCE [LARGE SCALE GENOMIC DNA]</scope>
    <source>
        <strain evidence="11 12">CCM 7706</strain>
    </source>
</reference>
<dbReference type="SUPFAM" id="SSF52777">
    <property type="entry name" value="CoA-dependent acyltransferases"/>
    <property type="match status" value="1"/>
</dbReference>
<evidence type="ECO:0000256" key="6">
    <source>
        <dbReference type="ARBA" id="ARBA00023315"/>
    </source>
</evidence>
<dbReference type="InterPro" id="IPR004167">
    <property type="entry name" value="PSBD"/>
</dbReference>
<dbReference type="SUPFAM" id="SSF47005">
    <property type="entry name" value="Peripheral subunit-binding domain of 2-oxo acid dehydrogenase complex"/>
    <property type="match status" value="1"/>
</dbReference>
<proteinExistence type="inferred from homology"/>
<feature type="region of interest" description="Disordered" evidence="8">
    <location>
        <begin position="129"/>
        <end position="180"/>
    </location>
</feature>
<dbReference type="Gene3D" id="4.10.320.10">
    <property type="entry name" value="E3-binding domain"/>
    <property type="match status" value="1"/>
</dbReference>
<dbReference type="InterPro" id="IPR023213">
    <property type="entry name" value="CAT-like_dom_sf"/>
</dbReference>
<dbReference type="PROSITE" id="PS50968">
    <property type="entry name" value="BIOTINYL_LIPOYL"/>
    <property type="match status" value="1"/>
</dbReference>
<evidence type="ECO:0000259" key="9">
    <source>
        <dbReference type="PROSITE" id="PS50968"/>
    </source>
</evidence>
<comment type="similarity">
    <text evidence="2 7">Belongs to the 2-oxoacid dehydrogenase family.</text>
</comment>
<name>A0ABV6CX75_9SPHN</name>
<evidence type="ECO:0000256" key="4">
    <source>
        <dbReference type="ARBA" id="ARBA00022679"/>
    </source>
</evidence>
<dbReference type="PROSITE" id="PS00189">
    <property type="entry name" value="LIPOYL"/>
    <property type="match status" value="1"/>
</dbReference>
<feature type="compositionally biased region" description="Low complexity" evidence="8">
    <location>
        <begin position="163"/>
        <end position="174"/>
    </location>
</feature>
<dbReference type="InterPro" id="IPR001078">
    <property type="entry name" value="2-oxoacid_DH_actylTfrase"/>
</dbReference>
<dbReference type="Pfam" id="PF00364">
    <property type="entry name" value="Biotin_lipoyl"/>
    <property type="match status" value="1"/>
</dbReference>
<comment type="subunit">
    <text evidence="3">Forms a 24-polypeptide structural core with octahedral symmetry.</text>
</comment>
<organism evidence="11 12">
    <name type="scientific">Novosphingobium soli</name>
    <dbReference type="NCBI Taxonomy" id="574956"/>
    <lineage>
        <taxon>Bacteria</taxon>
        <taxon>Pseudomonadati</taxon>
        <taxon>Pseudomonadota</taxon>
        <taxon>Alphaproteobacteria</taxon>
        <taxon>Sphingomonadales</taxon>
        <taxon>Sphingomonadaceae</taxon>
        <taxon>Novosphingobium</taxon>
    </lineage>
</organism>
<evidence type="ECO:0000256" key="1">
    <source>
        <dbReference type="ARBA" id="ARBA00001938"/>
    </source>
</evidence>
<dbReference type="InterPro" id="IPR050743">
    <property type="entry name" value="2-oxoacid_DH_E2_comp"/>
</dbReference>
<keyword evidence="12" id="KW-1185">Reference proteome</keyword>
<dbReference type="CDD" id="cd06849">
    <property type="entry name" value="lipoyl_domain"/>
    <property type="match status" value="1"/>
</dbReference>
<gene>
    <name evidence="11" type="ORF">ACFFJC_06195</name>
</gene>
<sequence length="462" mass="48665">MGRYIFRLPDIGEGIAEAEIVAWHVKVGDTVEEDGRLADMMTDKATVEMESPVSGTVVEVAGGEGDVIAIGSPLVVIEIAGAGNEEGRAPAPKAAVVEERIAVENPDAGDAERVERAAAAAAAGSAQAEAGAAAELESVPASETAQAEPVEPRKPTPAPKPATAPAAKAAPGGKVLASPAVRQRARDLGIDLSEVRPAEDGRVRHGDLDAFLSYNAGGGFQPAGRRGADEQVRVIGLRRRIAENMAASKRNIPHFAYVEEYDVTALEETRAQLNEGRGDRPKLTMLPFLITAICKLLPRYPMLNAHYDDEAGVVTRYGSVHLGMAAQTPAGLMVPVIRDAQDRNLWQLAAEITRLAAAARDGSAKSAELSGSTITLTSLGPMGGVATTPVINRPEVAIIGPNRIVERPMFVKGADGAERVEKRKLMNISMSCDHRVVDGWDAASFAQDLRKLIEAPALILAG</sequence>
<feature type="domain" description="Peripheral subunit-binding (PSBD)" evidence="10">
    <location>
        <begin position="176"/>
        <end position="212"/>
    </location>
</feature>
<dbReference type="Gene3D" id="2.40.50.100">
    <property type="match status" value="1"/>
</dbReference>
<dbReference type="Proteomes" id="UP001589798">
    <property type="component" value="Unassembled WGS sequence"/>
</dbReference>